<feature type="compositionally biased region" description="Low complexity" evidence="1">
    <location>
        <begin position="118"/>
        <end position="141"/>
    </location>
</feature>
<evidence type="ECO:0000313" key="2">
    <source>
        <dbReference type="EMBL" id="SDP70544.1"/>
    </source>
</evidence>
<dbReference type="STRING" id="641025.SAMN05421507_1131"/>
<dbReference type="Proteomes" id="UP000199691">
    <property type="component" value="Unassembled WGS sequence"/>
</dbReference>
<feature type="compositionally biased region" description="Basic and acidic residues" evidence="1">
    <location>
        <begin position="184"/>
        <end position="215"/>
    </location>
</feature>
<reference evidence="3" key="1">
    <citation type="submission" date="2016-10" db="EMBL/GenBank/DDBJ databases">
        <authorList>
            <person name="Varghese N."/>
            <person name="Submissions S."/>
        </authorList>
    </citation>
    <scope>NUCLEOTIDE SEQUENCE [LARGE SCALE GENOMIC DNA]</scope>
    <source>
        <strain evidence="3">CGMCC 4.6609</strain>
    </source>
</reference>
<sequence>DSGDRGGYRGQGSSDRGGYRKDDSGDRGGYRGDRSSDRGGYRKNDSGDRGGSRNDERSAPQRDDRRDERSRERAARFQDRITDQDTTGQASSGQDSTGAEGTAAEVKPDAERSGYRLGDGAAATRTAAGREAVAEAAVAADSDADEAVEDEAVTEDREAGDAPAAGSDKADEADEADEASDGIRAADAEAGDEQRDEAPAPRGGRPELPREADLSLLDPEIKAELRSLPKGLAELVGKHLAAAGLLIDEEPELALEHARYARSKAARVGVVREAAGLTAYFADEWAEALSELRAARRMMAGPGHLAIMADCERALGRPERAIDLAKDPSAKDLSQEDEIELRIVAAGARRDMGQLDAAVVALQGPDLDPGQRTPYSARLFYAYADNLAAAGRTEEAVKWFLNAAEADDEGETDAAERAFELTQEETAEQ</sequence>
<name>A0A1H0UWD1_9PSEU</name>
<dbReference type="AlphaFoldDB" id="A0A1H0UWD1"/>
<evidence type="ECO:0000313" key="3">
    <source>
        <dbReference type="Proteomes" id="UP000199691"/>
    </source>
</evidence>
<feature type="compositionally biased region" description="Acidic residues" evidence="1">
    <location>
        <begin position="142"/>
        <end position="153"/>
    </location>
</feature>
<dbReference type="EMBL" id="FNIX01000013">
    <property type="protein sequence ID" value="SDP70544.1"/>
    <property type="molecule type" value="Genomic_DNA"/>
</dbReference>
<dbReference type="RefSeq" id="WP_342670668.1">
    <property type="nucleotide sequence ID" value="NZ_FNIX01000013.1"/>
</dbReference>
<gene>
    <name evidence="2" type="ORF">SAMN05421507_1131</name>
</gene>
<evidence type="ECO:0008006" key="4">
    <source>
        <dbReference type="Google" id="ProtNLM"/>
    </source>
</evidence>
<feature type="compositionally biased region" description="Polar residues" evidence="1">
    <location>
        <begin position="84"/>
        <end position="99"/>
    </location>
</feature>
<accession>A0A1H0UWD1</accession>
<organism evidence="2 3">
    <name type="scientific">Lentzea jiangxiensis</name>
    <dbReference type="NCBI Taxonomy" id="641025"/>
    <lineage>
        <taxon>Bacteria</taxon>
        <taxon>Bacillati</taxon>
        <taxon>Actinomycetota</taxon>
        <taxon>Actinomycetes</taxon>
        <taxon>Pseudonocardiales</taxon>
        <taxon>Pseudonocardiaceae</taxon>
        <taxon>Lentzea</taxon>
    </lineage>
</organism>
<evidence type="ECO:0000256" key="1">
    <source>
        <dbReference type="SAM" id="MobiDB-lite"/>
    </source>
</evidence>
<feature type="region of interest" description="Disordered" evidence="1">
    <location>
        <begin position="1"/>
        <end position="215"/>
    </location>
</feature>
<proteinExistence type="predicted"/>
<feature type="compositionally biased region" description="Acidic residues" evidence="1">
    <location>
        <begin position="171"/>
        <end position="180"/>
    </location>
</feature>
<keyword evidence="3" id="KW-1185">Reference proteome</keyword>
<feature type="non-terminal residue" evidence="2">
    <location>
        <position position="1"/>
    </location>
</feature>
<feature type="compositionally biased region" description="Basic and acidic residues" evidence="1">
    <location>
        <begin position="17"/>
        <end position="83"/>
    </location>
</feature>
<protein>
    <recommendedName>
        <fullName evidence="4">Tetratrico peptide repeat-containing protein</fullName>
    </recommendedName>
</protein>